<sequence length="119" mass="13705">MNNKGKCSCEGYNLDKLIQPKILVLLNKYHEGLHGYRIIEVLNQQPLWNEPADSTGIYRALKTMEDKKLLQSDWDTSGAGPAKKIYRITETGRTCLANWVKTLKKYQESILQILSDYEN</sequence>
<dbReference type="Proteomes" id="UP000430508">
    <property type="component" value="Chromosome"/>
</dbReference>
<dbReference type="InterPro" id="IPR005149">
    <property type="entry name" value="Tscrpt_reg_PadR_N"/>
</dbReference>
<dbReference type="EMBL" id="CP046996">
    <property type="protein sequence ID" value="QHA01825.1"/>
    <property type="molecule type" value="Genomic_DNA"/>
</dbReference>
<evidence type="ECO:0000259" key="1">
    <source>
        <dbReference type="Pfam" id="PF03551"/>
    </source>
</evidence>
<dbReference type="InterPro" id="IPR036388">
    <property type="entry name" value="WH-like_DNA-bd_sf"/>
</dbReference>
<dbReference type="PANTHER" id="PTHR33169">
    <property type="entry name" value="PADR-FAMILY TRANSCRIPTIONAL REGULATOR"/>
    <property type="match status" value="1"/>
</dbReference>
<evidence type="ECO:0000313" key="3">
    <source>
        <dbReference type="Proteomes" id="UP000430508"/>
    </source>
</evidence>
<protein>
    <submittedName>
        <fullName evidence="2">PadR family transcriptional regulator</fullName>
    </submittedName>
</protein>
<accession>A0A857DNA0</accession>
<dbReference type="AlphaFoldDB" id="A0A857DNA0"/>
<reference evidence="2 3" key="1">
    <citation type="submission" date="2019-12" db="EMBL/GenBank/DDBJ databases">
        <title>Sequence classification of anaerobic respiratory reductive dehalogenases: First we see many, then we see few.</title>
        <authorList>
            <person name="Molenda O."/>
            <person name="Puentes Jacome L.A."/>
            <person name="Cao X."/>
            <person name="Nesbo C.L."/>
            <person name="Tang S."/>
            <person name="Morson N."/>
            <person name="Patron J."/>
            <person name="Lomheim L."/>
            <person name="Wishart D.S."/>
            <person name="Edwards E.A."/>
        </authorList>
    </citation>
    <scope>NUCLEOTIDE SEQUENCE [LARGE SCALE GENOMIC DNA]</scope>
    <source>
        <strain evidence="2 3">12DCA</strain>
    </source>
</reference>
<dbReference type="Gene3D" id="1.10.10.10">
    <property type="entry name" value="Winged helix-like DNA-binding domain superfamily/Winged helix DNA-binding domain"/>
    <property type="match status" value="1"/>
</dbReference>
<dbReference type="SUPFAM" id="SSF46785">
    <property type="entry name" value="Winged helix' DNA-binding domain"/>
    <property type="match status" value="1"/>
</dbReference>
<feature type="domain" description="Transcription regulator PadR N-terminal" evidence="1">
    <location>
        <begin position="22"/>
        <end position="97"/>
    </location>
</feature>
<organism evidence="2 3">
    <name type="scientific">Dehalobacter restrictus</name>
    <dbReference type="NCBI Taxonomy" id="55583"/>
    <lineage>
        <taxon>Bacteria</taxon>
        <taxon>Bacillati</taxon>
        <taxon>Bacillota</taxon>
        <taxon>Clostridia</taxon>
        <taxon>Eubacteriales</taxon>
        <taxon>Desulfitobacteriaceae</taxon>
        <taxon>Dehalobacter</taxon>
    </lineage>
</organism>
<proteinExistence type="predicted"/>
<gene>
    <name evidence="2" type="ORF">GQ588_00280</name>
</gene>
<dbReference type="InterPro" id="IPR036390">
    <property type="entry name" value="WH_DNA-bd_sf"/>
</dbReference>
<evidence type="ECO:0000313" key="2">
    <source>
        <dbReference type="EMBL" id="QHA01825.1"/>
    </source>
</evidence>
<dbReference type="Pfam" id="PF03551">
    <property type="entry name" value="PadR"/>
    <property type="match status" value="1"/>
</dbReference>
<dbReference type="PANTHER" id="PTHR33169:SF14">
    <property type="entry name" value="TRANSCRIPTIONAL REGULATOR RV3488"/>
    <property type="match status" value="1"/>
</dbReference>
<dbReference type="InterPro" id="IPR052509">
    <property type="entry name" value="Metal_resp_DNA-bind_regulator"/>
</dbReference>
<name>A0A857DNA0_9FIRM</name>